<feature type="signal peptide" evidence="5">
    <location>
        <begin position="1"/>
        <end position="25"/>
    </location>
</feature>
<gene>
    <name evidence="7" type="primary">mepS_4</name>
    <name evidence="7" type="ORF">DEAC_c39110</name>
</gene>
<keyword evidence="4" id="KW-0788">Thiol protease</keyword>
<dbReference type="GO" id="GO:0008234">
    <property type="term" value="F:cysteine-type peptidase activity"/>
    <property type="evidence" value="ECO:0007669"/>
    <property type="project" value="UniProtKB-KW"/>
</dbReference>
<dbReference type="GO" id="GO:0106415">
    <property type="term" value="F:muramoyltetrapeptide carboxypeptidase activity"/>
    <property type="evidence" value="ECO:0007669"/>
    <property type="project" value="UniProtKB-EC"/>
</dbReference>
<protein>
    <submittedName>
        <fullName evidence="7">Murein DD-endopeptidase MepS/murein LD-carboxypeptidase</fullName>
        <ecNumber evidence="7">3.4.-.-</ecNumber>
        <ecNumber evidence="7">3.4.17.13</ecNumber>
    </submittedName>
</protein>
<evidence type="ECO:0000256" key="5">
    <source>
        <dbReference type="SAM" id="SignalP"/>
    </source>
</evidence>
<proteinExistence type="inferred from homology"/>
<dbReference type="PANTHER" id="PTHR47053:SF1">
    <property type="entry name" value="MUREIN DD-ENDOPEPTIDASE MEPH-RELATED"/>
    <property type="match status" value="1"/>
</dbReference>
<comment type="caution">
    <text evidence="7">The sequence shown here is derived from an EMBL/GenBank/DDBJ whole genome shotgun (WGS) entry which is preliminary data.</text>
</comment>
<organism evidence="7 8">
    <name type="scientific">Desulfosporosinus acididurans</name>
    <dbReference type="NCBI Taxonomy" id="476652"/>
    <lineage>
        <taxon>Bacteria</taxon>
        <taxon>Bacillati</taxon>
        <taxon>Bacillota</taxon>
        <taxon>Clostridia</taxon>
        <taxon>Eubacteriales</taxon>
        <taxon>Desulfitobacteriaceae</taxon>
        <taxon>Desulfosporosinus</taxon>
    </lineage>
</organism>
<dbReference type="SUPFAM" id="SSF54001">
    <property type="entry name" value="Cysteine proteinases"/>
    <property type="match status" value="1"/>
</dbReference>
<evidence type="ECO:0000313" key="7">
    <source>
        <dbReference type="EMBL" id="KLU64096.1"/>
    </source>
</evidence>
<keyword evidence="7" id="KW-0121">Carboxypeptidase</keyword>
<dbReference type="GO" id="GO:0006508">
    <property type="term" value="P:proteolysis"/>
    <property type="evidence" value="ECO:0007669"/>
    <property type="project" value="UniProtKB-KW"/>
</dbReference>
<evidence type="ECO:0000256" key="4">
    <source>
        <dbReference type="ARBA" id="ARBA00022807"/>
    </source>
</evidence>
<keyword evidence="3 7" id="KW-0378">Hydrolase</keyword>
<dbReference type="RefSeq" id="WP_053006519.1">
    <property type="nucleotide sequence ID" value="NZ_LDZY01000017.1"/>
</dbReference>
<keyword evidence="8" id="KW-1185">Reference proteome</keyword>
<evidence type="ECO:0000313" key="8">
    <source>
        <dbReference type="Proteomes" id="UP000036356"/>
    </source>
</evidence>
<dbReference type="AlphaFoldDB" id="A0A0J1IHE7"/>
<evidence type="ECO:0000256" key="2">
    <source>
        <dbReference type="ARBA" id="ARBA00022670"/>
    </source>
</evidence>
<evidence type="ECO:0000256" key="3">
    <source>
        <dbReference type="ARBA" id="ARBA00022801"/>
    </source>
</evidence>
<feature type="domain" description="NlpC/P60" evidence="6">
    <location>
        <begin position="32"/>
        <end position="153"/>
    </location>
</feature>
<dbReference type="PATRIC" id="fig|476652.3.peg.4139"/>
<keyword evidence="2" id="KW-0645">Protease</keyword>
<sequence>MVKKFTTLIIAVLIGVLSYVPVASASTNSTRSAEVQKVIAKSESYIGTKYVFGGTSYQGIDCSGLTMDAFKAVGINLPRTSTYQYKVGTFTPASRLIPGDLVFFSFNSRHTVTHVGIYLGNGKFINATSHKGVTISSFNSYWWKAYVGAKRVIK</sequence>
<reference evidence="7 8" key="1">
    <citation type="submission" date="2015-06" db="EMBL/GenBank/DDBJ databases">
        <title>Draft genome of the moderately acidophilic sulfate reducer Candidatus Desulfosporosinus acididurans strain M1.</title>
        <authorList>
            <person name="Poehlein A."/>
            <person name="Petzsch P."/>
            <person name="Johnson B.D."/>
            <person name="Schloemann M."/>
            <person name="Daniel R."/>
            <person name="Muehling M."/>
        </authorList>
    </citation>
    <scope>NUCLEOTIDE SEQUENCE [LARGE SCALE GENOMIC DNA]</scope>
    <source>
        <strain evidence="7 8">M1</strain>
    </source>
</reference>
<keyword evidence="5" id="KW-0732">Signal</keyword>
<feature type="chain" id="PRO_5005253222" evidence="5">
    <location>
        <begin position="26"/>
        <end position="154"/>
    </location>
</feature>
<evidence type="ECO:0000259" key="6">
    <source>
        <dbReference type="PROSITE" id="PS51935"/>
    </source>
</evidence>
<dbReference type="EMBL" id="LDZY01000017">
    <property type="protein sequence ID" value="KLU64096.1"/>
    <property type="molecule type" value="Genomic_DNA"/>
</dbReference>
<dbReference type="EC" id="3.4.17.13" evidence="7"/>
<dbReference type="InterPro" id="IPR000064">
    <property type="entry name" value="NLP_P60_dom"/>
</dbReference>
<dbReference type="EC" id="3.4.-.-" evidence="7"/>
<dbReference type="Proteomes" id="UP000036356">
    <property type="component" value="Unassembled WGS sequence"/>
</dbReference>
<name>A0A0J1IHE7_9FIRM</name>
<evidence type="ECO:0000256" key="1">
    <source>
        <dbReference type="ARBA" id="ARBA00007074"/>
    </source>
</evidence>
<dbReference type="Gene3D" id="3.90.1720.10">
    <property type="entry name" value="endopeptidase domain like (from Nostoc punctiforme)"/>
    <property type="match status" value="1"/>
</dbReference>
<dbReference type="PROSITE" id="PS51935">
    <property type="entry name" value="NLPC_P60"/>
    <property type="match status" value="1"/>
</dbReference>
<dbReference type="InterPro" id="IPR038765">
    <property type="entry name" value="Papain-like_cys_pep_sf"/>
</dbReference>
<accession>A0A0J1IHE7</accession>
<comment type="similarity">
    <text evidence="1">Belongs to the peptidase C40 family.</text>
</comment>
<dbReference type="InterPro" id="IPR051202">
    <property type="entry name" value="Peptidase_C40"/>
</dbReference>
<dbReference type="PANTHER" id="PTHR47053">
    <property type="entry name" value="MUREIN DD-ENDOPEPTIDASE MEPH-RELATED"/>
    <property type="match status" value="1"/>
</dbReference>
<dbReference type="Pfam" id="PF00877">
    <property type="entry name" value="NLPC_P60"/>
    <property type="match status" value="1"/>
</dbReference>